<accession>A0A9P3PXY0</accession>
<gene>
    <name evidence="1" type="ORF">LshimejAT787_1301020</name>
</gene>
<evidence type="ECO:0000313" key="1">
    <source>
        <dbReference type="EMBL" id="GLB43201.1"/>
    </source>
</evidence>
<comment type="caution">
    <text evidence="1">The sequence shown here is derived from an EMBL/GenBank/DDBJ whole genome shotgun (WGS) entry which is preliminary data.</text>
</comment>
<reference evidence="1" key="1">
    <citation type="submission" date="2022-07" db="EMBL/GenBank/DDBJ databases">
        <title>The genome of Lyophyllum shimeji provides insight into the initial evolution of ectomycorrhizal fungal genome.</title>
        <authorList>
            <person name="Kobayashi Y."/>
            <person name="Shibata T."/>
            <person name="Hirakawa H."/>
            <person name="Shigenobu S."/>
            <person name="Nishiyama T."/>
            <person name="Yamada A."/>
            <person name="Hasebe M."/>
            <person name="Kawaguchi M."/>
        </authorList>
    </citation>
    <scope>NUCLEOTIDE SEQUENCE</scope>
    <source>
        <strain evidence="1">AT787</strain>
    </source>
</reference>
<proteinExistence type="predicted"/>
<dbReference type="AlphaFoldDB" id="A0A9P3PXY0"/>
<keyword evidence="2" id="KW-1185">Reference proteome</keyword>
<evidence type="ECO:0000313" key="2">
    <source>
        <dbReference type="Proteomes" id="UP001063166"/>
    </source>
</evidence>
<organism evidence="1 2">
    <name type="scientific">Lyophyllum shimeji</name>
    <name type="common">Hon-shimeji</name>
    <name type="synonym">Tricholoma shimeji</name>
    <dbReference type="NCBI Taxonomy" id="47721"/>
    <lineage>
        <taxon>Eukaryota</taxon>
        <taxon>Fungi</taxon>
        <taxon>Dikarya</taxon>
        <taxon>Basidiomycota</taxon>
        <taxon>Agaricomycotina</taxon>
        <taxon>Agaricomycetes</taxon>
        <taxon>Agaricomycetidae</taxon>
        <taxon>Agaricales</taxon>
        <taxon>Tricholomatineae</taxon>
        <taxon>Lyophyllaceae</taxon>
        <taxon>Lyophyllum</taxon>
    </lineage>
</organism>
<protein>
    <submittedName>
        <fullName evidence="1">Uncharacterized protein</fullName>
    </submittedName>
</protein>
<sequence>MAFLLDTHVSPGFDDVRLVWLDWQAKQTEHEELMSHPLDNVQGVYRSSIIQVTVCEVFLDETGVRQPV</sequence>
<name>A0A9P3PXY0_LYOSH</name>
<dbReference type="EMBL" id="BRPK01000013">
    <property type="protein sequence ID" value="GLB43201.1"/>
    <property type="molecule type" value="Genomic_DNA"/>
</dbReference>
<dbReference type="Proteomes" id="UP001063166">
    <property type="component" value="Unassembled WGS sequence"/>
</dbReference>